<sequence>MNEGSGVTPLRAKSGNHDSQRRLTTARLISVSADHARQFFQGTFQQLFDGIDDAFFDLANHAHSNNEQNVFFEAMREARLKRRQIEQSFLASVQSLFEHPVVLGDISREKQTPTDEPALSLVDHADLEEEVAMTSLATKIRANHAGELLAFQARFTWLVCEGKPIQDDARYNPLEPRLLCDAFVDACAILDMHIRERLIVYKQFDKCVMSHLGHLLDDLNQRLIASGVLPKYRPGVAGQTSETRSTRRRADDTQADTAQSAQAGSQDATGNLLLSELVNALHAAVQQQKLQYQFRPTTPDAIVLNGTDLIHVLSALQSDHTDLSPAGDPLSPEQIRTQLKATLQNRSQQSGKEHALREYDEDLINLVSMLFEFILNDYNLSPPIQVLISRLQIPILKVAITDKSFFGRSGHPARRLLNALAKAGMGWADASEQARDKLYQEIHRVVGIILDEFDGDLALFERLLDEFQHFLEREEKRARIVEARTREAEQGRLLSRRARKLAELFISERIAAQPLPPAAIELLRDGWTRVLFLAYLKDGENGFQKAAHWVDNLLWCLKPHSHEEERKLWVQLVPTLLRECRLRLADTGFAPVRLQSLITDLKTALTETFKQQSALAAQEAGLGRTTRSATPPSRPKPSPIPNAVEREARKEDATLAHFLQQTDALPLGTWVDFEMLNGTHVRCKLSARLDDDTLIFVNRMGLKVMEKTREEMAQALRRQHARVLESGALVDRALNAVAERLRSKAA</sequence>
<dbReference type="EMBL" id="CP154858">
    <property type="protein sequence ID" value="XDT73845.1"/>
    <property type="molecule type" value="Genomic_DNA"/>
</dbReference>
<dbReference type="RefSeq" id="WP_369602824.1">
    <property type="nucleotide sequence ID" value="NZ_CP154858.1"/>
</dbReference>
<organism evidence="2">
    <name type="scientific">Thermohahella caldifontis</name>
    <dbReference type="NCBI Taxonomy" id="3142973"/>
    <lineage>
        <taxon>Bacteria</taxon>
        <taxon>Pseudomonadati</taxon>
        <taxon>Pseudomonadota</taxon>
        <taxon>Gammaproteobacteria</taxon>
        <taxon>Oceanospirillales</taxon>
        <taxon>Hahellaceae</taxon>
        <taxon>Thermohahella</taxon>
    </lineage>
</organism>
<gene>
    <name evidence="2" type="ORF">AAIA72_07715</name>
</gene>
<dbReference type="Pfam" id="PF07793">
    <property type="entry name" value="DUF1631"/>
    <property type="match status" value="1"/>
</dbReference>
<dbReference type="InterPro" id="IPR012434">
    <property type="entry name" value="DUF1631"/>
</dbReference>
<evidence type="ECO:0000313" key="2">
    <source>
        <dbReference type="EMBL" id="XDT73845.1"/>
    </source>
</evidence>
<reference evidence="2" key="1">
    <citation type="submission" date="2024-05" db="EMBL/GenBank/DDBJ databases">
        <title>Genome sequencing of novel strain.</title>
        <authorList>
            <person name="Ganbat D."/>
            <person name="Ganbat S."/>
            <person name="Lee S.-J."/>
        </authorList>
    </citation>
    <scope>NUCLEOTIDE SEQUENCE</scope>
    <source>
        <strain evidence="2">SMD15-11</strain>
    </source>
</reference>
<feature type="region of interest" description="Disordered" evidence="1">
    <location>
        <begin position="235"/>
        <end position="265"/>
    </location>
</feature>
<feature type="region of interest" description="Disordered" evidence="1">
    <location>
        <begin position="616"/>
        <end position="642"/>
    </location>
</feature>
<feature type="region of interest" description="Disordered" evidence="1">
    <location>
        <begin position="1"/>
        <end position="21"/>
    </location>
</feature>
<evidence type="ECO:0000256" key="1">
    <source>
        <dbReference type="SAM" id="MobiDB-lite"/>
    </source>
</evidence>
<accession>A0AB39V0Y5</accession>
<dbReference type="AlphaFoldDB" id="A0AB39V0Y5"/>
<protein>
    <submittedName>
        <fullName evidence="2">DUF1631 domain-containing protein</fullName>
    </submittedName>
</protein>
<proteinExistence type="predicted"/>
<dbReference type="KEGG" id="tcd:AAIA72_07715"/>
<name>A0AB39V0Y5_9GAMM</name>
<feature type="compositionally biased region" description="Low complexity" evidence="1">
    <location>
        <begin position="255"/>
        <end position="265"/>
    </location>
</feature>